<gene>
    <name evidence="2" type="ORF">GHK24_07230</name>
</gene>
<feature type="domain" description="C-methyltransferase" evidence="1">
    <location>
        <begin position="266"/>
        <end position="359"/>
    </location>
</feature>
<dbReference type="Pfam" id="PF08484">
    <property type="entry name" value="Methyltransf_14"/>
    <property type="match status" value="1"/>
</dbReference>
<dbReference type="AlphaFoldDB" id="A0A6L5JXK5"/>
<proteinExistence type="predicted"/>
<keyword evidence="2" id="KW-0489">Methyltransferase</keyword>
<dbReference type="Pfam" id="PF13489">
    <property type="entry name" value="Methyltransf_23"/>
    <property type="match status" value="1"/>
</dbReference>
<comment type="caution">
    <text evidence="2">The sequence shown here is derived from an EMBL/GenBank/DDBJ whole genome shotgun (WGS) entry which is preliminary data.</text>
</comment>
<dbReference type="SUPFAM" id="SSF53335">
    <property type="entry name" value="S-adenosyl-L-methionine-dependent methyltransferases"/>
    <property type="match status" value="1"/>
</dbReference>
<dbReference type="InterPro" id="IPR038576">
    <property type="entry name" value="Methyltransf_Zn-bd_dom_put_sf"/>
</dbReference>
<dbReference type="Gene3D" id="3.40.50.150">
    <property type="entry name" value="Vaccinia Virus protein VP39"/>
    <property type="match status" value="1"/>
</dbReference>
<evidence type="ECO:0000259" key="1">
    <source>
        <dbReference type="Pfam" id="PF08484"/>
    </source>
</evidence>
<dbReference type="Gene3D" id="3.40.50.720">
    <property type="entry name" value="NAD(P)-binding Rossmann-like Domain"/>
    <property type="match status" value="1"/>
</dbReference>
<accession>A0A6L5JXK5</accession>
<evidence type="ECO:0000313" key="3">
    <source>
        <dbReference type="Proteomes" id="UP000480275"/>
    </source>
</evidence>
<evidence type="ECO:0000313" key="2">
    <source>
        <dbReference type="EMBL" id="MQY51562.1"/>
    </source>
</evidence>
<protein>
    <submittedName>
        <fullName evidence="2">Methyltransferase domain-containing protein</fullName>
    </submittedName>
</protein>
<reference evidence="2 3" key="1">
    <citation type="submission" date="2019-10" db="EMBL/GenBank/DDBJ databases">
        <title>Whole-genome sequence of the purple nonsulfur photosynthetic bacterium Rhodocyclus tenuis.</title>
        <authorList>
            <person name="Kyndt J.A."/>
            <person name="Meyer T.E."/>
        </authorList>
    </citation>
    <scope>NUCLEOTIDE SEQUENCE [LARGE SCALE GENOMIC DNA]</scope>
    <source>
        <strain evidence="2 3">DSM 110</strain>
    </source>
</reference>
<dbReference type="PANTHER" id="PTHR43861">
    <property type="entry name" value="TRANS-ACONITATE 2-METHYLTRANSFERASE-RELATED"/>
    <property type="match status" value="1"/>
</dbReference>
<dbReference type="Proteomes" id="UP000480275">
    <property type="component" value="Unassembled WGS sequence"/>
</dbReference>
<dbReference type="InterPro" id="IPR013691">
    <property type="entry name" value="MeTrfase_14"/>
</dbReference>
<dbReference type="CDD" id="cd02440">
    <property type="entry name" value="AdoMet_MTases"/>
    <property type="match status" value="1"/>
</dbReference>
<keyword evidence="2" id="KW-0808">Transferase</keyword>
<dbReference type="GO" id="GO:0008168">
    <property type="term" value="F:methyltransferase activity"/>
    <property type="evidence" value="ECO:0007669"/>
    <property type="project" value="UniProtKB-KW"/>
</dbReference>
<dbReference type="EMBL" id="WIXJ01000004">
    <property type="protein sequence ID" value="MQY51562.1"/>
    <property type="molecule type" value="Genomic_DNA"/>
</dbReference>
<sequence length="389" mass="42894">MPARRRAERCRVCRAGLPVQALLCYEDMPGAAQKFPSADELTNDHGTPLAIHQCPHCGLVQIAGAPVPYYREVIRASAFSPEMRAFRQQQFRQWVETHALSGKAVLEIGCGRGEYLSLLAEAGVRAHGIEAAPAAVDACRAAGLSVARDFIERPRQRLQGAPFDAFVTLNFMEHWPAPVSTLRGIHHNLAEGAVGLVEVPNFTMILERKLYSEFISDHLSYFTRETFAFALHCAGFDVLNCRSVWHDYILSAEVRRRRPLDLAPLAERRQGIRDALHAFIDRFPPRSVAVWGAGHQALATIALCGIGEKLNYVVDSAPFKQGRYTPASHLPIVAPEALTETPPSAIIVMAAAYTDEVHRLIRARHGDRFPVALLRDDGLSGDLGETAQP</sequence>
<dbReference type="Gene3D" id="6.20.50.110">
    <property type="entry name" value="Methyltransferase, zinc-binding domain"/>
    <property type="match status" value="1"/>
</dbReference>
<dbReference type="OrthoDB" id="6006151at2"/>
<organism evidence="2 3">
    <name type="scientific">Rhodocyclus tenuis</name>
    <name type="common">Rhodospirillum tenue</name>
    <dbReference type="NCBI Taxonomy" id="1066"/>
    <lineage>
        <taxon>Bacteria</taxon>
        <taxon>Pseudomonadati</taxon>
        <taxon>Pseudomonadota</taxon>
        <taxon>Betaproteobacteria</taxon>
        <taxon>Rhodocyclales</taxon>
        <taxon>Rhodocyclaceae</taxon>
        <taxon>Rhodocyclus</taxon>
    </lineage>
</organism>
<dbReference type="GO" id="GO:0032259">
    <property type="term" value="P:methylation"/>
    <property type="evidence" value="ECO:0007669"/>
    <property type="project" value="UniProtKB-KW"/>
</dbReference>
<name>A0A6L5JXK5_RHOTE</name>
<dbReference type="InterPro" id="IPR029063">
    <property type="entry name" value="SAM-dependent_MTases_sf"/>
</dbReference>